<evidence type="ECO:0000256" key="1">
    <source>
        <dbReference type="SAM" id="MobiDB-lite"/>
    </source>
</evidence>
<protein>
    <submittedName>
        <fullName evidence="2">Uncharacterized protein</fullName>
    </submittedName>
</protein>
<reference evidence="2" key="2">
    <citation type="submission" date="2021-08" db="EMBL/GenBank/DDBJ databases">
        <authorList>
            <person name="Tani A."/>
            <person name="Ola A."/>
            <person name="Ogura Y."/>
            <person name="Katsura K."/>
            <person name="Hayashi T."/>
        </authorList>
    </citation>
    <scope>NUCLEOTIDE SEQUENCE</scope>
    <source>
        <strain evidence="2">DSM 17168</strain>
    </source>
</reference>
<accession>A0ABQ4SPF3</accession>
<evidence type="ECO:0000313" key="3">
    <source>
        <dbReference type="Proteomes" id="UP001055153"/>
    </source>
</evidence>
<dbReference type="EMBL" id="BPQQ01000088">
    <property type="protein sequence ID" value="GJE03758.1"/>
    <property type="molecule type" value="Genomic_DNA"/>
</dbReference>
<feature type="region of interest" description="Disordered" evidence="1">
    <location>
        <begin position="144"/>
        <end position="174"/>
    </location>
</feature>
<proteinExistence type="predicted"/>
<sequence length="229" mass="25231">MRNRRQNAGLGGERTVGLGQEFLDRTKHQRQRGAELMADVGEKCRLGPIQFRQRRGPLAFILKDACVRNGRRNVPGHQVEKAPVVGVQNSPWTDSDDEETCRSLGIGALERQDDRRFHGVRPEGHRELAAPAWKIRHVRSLSSLGNPAERPGTVPRHGSADRVNRRKCGPIPGQSCAGDPLRCHTLVVQQIERSERDIQRIAVQNLSRIAASGLGGPAIGTSRSKMAQG</sequence>
<reference evidence="2" key="1">
    <citation type="journal article" date="2021" name="Front. Microbiol.">
        <title>Comprehensive Comparative Genomics and Phenotyping of Methylobacterium Species.</title>
        <authorList>
            <person name="Alessa O."/>
            <person name="Ogura Y."/>
            <person name="Fujitani Y."/>
            <person name="Takami H."/>
            <person name="Hayashi T."/>
            <person name="Sahin N."/>
            <person name="Tani A."/>
        </authorList>
    </citation>
    <scope>NUCLEOTIDE SEQUENCE</scope>
    <source>
        <strain evidence="2">DSM 17168</strain>
    </source>
</reference>
<organism evidence="2 3">
    <name type="scientific">Methylobacterium isbiliense</name>
    <dbReference type="NCBI Taxonomy" id="315478"/>
    <lineage>
        <taxon>Bacteria</taxon>
        <taxon>Pseudomonadati</taxon>
        <taxon>Pseudomonadota</taxon>
        <taxon>Alphaproteobacteria</taxon>
        <taxon>Hyphomicrobiales</taxon>
        <taxon>Methylobacteriaceae</taxon>
        <taxon>Methylobacterium</taxon>
    </lineage>
</organism>
<name>A0ABQ4SPF3_9HYPH</name>
<evidence type="ECO:0000313" key="2">
    <source>
        <dbReference type="EMBL" id="GJE03758.1"/>
    </source>
</evidence>
<comment type="caution">
    <text evidence="2">The sequence shown here is derived from an EMBL/GenBank/DDBJ whole genome shotgun (WGS) entry which is preliminary data.</text>
</comment>
<gene>
    <name evidence="2" type="ORF">GMJLKIPL_5715</name>
</gene>
<keyword evidence="3" id="KW-1185">Reference proteome</keyword>
<dbReference type="Proteomes" id="UP001055153">
    <property type="component" value="Unassembled WGS sequence"/>
</dbReference>